<proteinExistence type="inferred from homology"/>
<keyword evidence="2" id="KW-0808">Transferase</keyword>
<dbReference type="PANTHER" id="PTHR12149:SF8">
    <property type="entry name" value="PROTEIN-RIBULOSAMINE 3-KINASE"/>
    <property type="match status" value="1"/>
</dbReference>
<dbReference type="OrthoDB" id="5291879at2"/>
<dbReference type="Pfam" id="PF03881">
    <property type="entry name" value="Fructosamin_kin"/>
    <property type="match status" value="1"/>
</dbReference>
<comment type="similarity">
    <text evidence="1 2">Belongs to the fructosamine kinase family.</text>
</comment>
<evidence type="ECO:0000256" key="2">
    <source>
        <dbReference type="PIRNR" id="PIRNR006221"/>
    </source>
</evidence>
<dbReference type="Proteomes" id="UP000006457">
    <property type="component" value="Unassembled WGS sequence"/>
</dbReference>
<dbReference type="InterPro" id="IPR016477">
    <property type="entry name" value="Fructo-/Ketosamine-3-kinase"/>
</dbReference>
<dbReference type="Gene3D" id="3.90.1200.10">
    <property type="match status" value="1"/>
</dbReference>
<keyword evidence="2 3" id="KW-0418">Kinase</keyword>
<evidence type="ECO:0000313" key="4">
    <source>
        <dbReference type="Proteomes" id="UP000006457"/>
    </source>
</evidence>
<dbReference type="PANTHER" id="PTHR12149">
    <property type="entry name" value="FRUCTOSAMINE 3 KINASE-RELATED PROTEIN"/>
    <property type="match status" value="1"/>
</dbReference>
<evidence type="ECO:0000256" key="1">
    <source>
        <dbReference type="ARBA" id="ARBA00009460"/>
    </source>
</evidence>
<dbReference type="PATRIC" id="fig|1095749.3.peg.335"/>
<dbReference type="eggNOG" id="COG3001">
    <property type="taxonomic scope" value="Bacteria"/>
</dbReference>
<evidence type="ECO:0000313" key="3">
    <source>
        <dbReference type="EMBL" id="EIJ71506.1"/>
    </source>
</evidence>
<dbReference type="SUPFAM" id="SSF56112">
    <property type="entry name" value="Protein kinase-like (PK-like)"/>
    <property type="match status" value="1"/>
</dbReference>
<dbReference type="GO" id="GO:0016301">
    <property type="term" value="F:kinase activity"/>
    <property type="evidence" value="ECO:0007669"/>
    <property type="project" value="UniProtKB-UniRule"/>
</dbReference>
<dbReference type="EMBL" id="AJSX01000007">
    <property type="protein sequence ID" value="EIJ71506.1"/>
    <property type="molecule type" value="Genomic_DNA"/>
</dbReference>
<dbReference type="InterPro" id="IPR011009">
    <property type="entry name" value="Kinase-like_dom_sf"/>
</dbReference>
<comment type="caution">
    <text evidence="3">The sequence shown here is derived from an EMBL/GenBank/DDBJ whole genome shotgun (WGS) entry which is preliminary data.</text>
</comment>
<name>I3DIG3_9PAST</name>
<sequence length="290" mass="33790">MWKSISQTLAEQFGAYYNIKDKEKIHTGEVHEAWLISDGVQPVFVKMDEKSYRSMFRSEADQLQLLARTKTVSVPQVYGIGCSQNHSFILLEALPLAPITDTGMSEFGVKLAKLHAQHTSESFGLDFDTWLGPLYQPNDWKTNWATFFSDQRIGWQLQICKEKGIEFGDIPSIVKMAVNRLAKHKPQPSLLHGNLWIENCGEVNGEIYIYDPACYWGDRECDLAFTEIFEPFPQSFYDKYNETYPLDMEGYRERKPLYQLYYLINFSHRFKGHYITLTQKLLNFLMSEEK</sequence>
<accession>I3DIG3</accession>
<dbReference type="AlphaFoldDB" id="I3DIG3"/>
<organism evidence="3 4">
    <name type="scientific">Pasteurella bettyae CCUG 2042</name>
    <dbReference type="NCBI Taxonomy" id="1095749"/>
    <lineage>
        <taxon>Bacteria</taxon>
        <taxon>Pseudomonadati</taxon>
        <taxon>Pseudomonadota</taxon>
        <taxon>Gammaproteobacteria</taxon>
        <taxon>Pasteurellales</taxon>
        <taxon>Pasteurellaceae</taxon>
        <taxon>Pasteurella</taxon>
    </lineage>
</organism>
<dbReference type="RefSeq" id="WP_005759071.1">
    <property type="nucleotide sequence ID" value="NZ_AJSX01000007.1"/>
</dbReference>
<gene>
    <name evidence="3" type="ORF">HMPREF1052_0102</name>
</gene>
<keyword evidence="4" id="KW-1185">Reference proteome</keyword>
<dbReference type="Gene3D" id="3.30.200.20">
    <property type="entry name" value="Phosphorylase Kinase, domain 1"/>
    <property type="match status" value="1"/>
</dbReference>
<reference evidence="3 4" key="1">
    <citation type="submission" date="2012-03" db="EMBL/GenBank/DDBJ databases">
        <authorList>
            <person name="Harkins D.M."/>
            <person name="Madupu R."/>
            <person name="Durkin A.S."/>
            <person name="Torralba M."/>
            <person name="Methe B."/>
            <person name="Sutton G.G."/>
            <person name="Nelson K.E."/>
        </authorList>
    </citation>
    <scope>NUCLEOTIDE SEQUENCE [LARGE SCALE GENOMIC DNA]</scope>
    <source>
        <strain evidence="3 4">CCUG 2042</strain>
    </source>
</reference>
<protein>
    <submittedName>
        <fullName evidence="3">Fructosamine kinase</fullName>
    </submittedName>
</protein>
<dbReference type="PIRSF" id="PIRSF006221">
    <property type="entry name" value="Ketosamine-3-kinase"/>
    <property type="match status" value="1"/>
</dbReference>